<organism evidence="2 3">
    <name type="scientific">Duganella callida</name>
    <dbReference type="NCBI Taxonomy" id="2561932"/>
    <lineage>
        <taxon>Bacteria</taxon>
        <taxon>Pseudomonadati</taxon>
        <taxon>Pseudomonadota</taxon>
        <taxon>Betaproteobacteria</taxon>
        <taxon>Burkholderiales</taxon>
        <taxon>Oxalobacteraceae</taxon>
        <taxon>Telluria group</taxon>
        <taxon>Duganella</taxon>
    </lineage>
</organism>
<protein>
    <submittedName>
        <fullName evidence="2">Uncharacterized protein</fullName>
    </submittedName>
</protein>
<dbReference type="RefSeq" id="WP_135200536.1">
    <property type="nucleotide sequence ID" value="NZ_SPVG01000049.1"/>
</dbReference>
<keyword evidence="1" id="KW-0812">Transmembrane</keyword>
<accession>A0A4Y9SPW8</accession>
<keyword evidence="1" id="KW-1133">Transmembrane helix</keyword>
<keyword evidence="1" id="KW-0472">Membrane</keyword>
<evidence type="ECO:0000313" key="2">
    <source>
        <dbReference type="EMBL" id="TFW28621.1"/>
    </source>
</evidence>
<dbReference type="EMBL" id="SPVG01000049">
    <property type="protein sequence ID" value="TFW28621.1"/>
    <property type="molecule type" value="Genomic_DNA"/>
</dbReference>
<name>A0A4Y9SPW8_9BURK</name>
<sequence length="137" mass="14281">MSKHDDAAALAAEKHKLIREGELYRVKVAHAKALVTQALHPEALVHGAIDHAVGLAQARLGGLFHGGGGGGVGGLLGGLTGALNFRSLKSVMPYALTMGSWIARKRLIKPALGVVAVAGVAVAWLMRRKPHTTNTVE</sequence>
<feature type="transmembrane region" description="Helical" evidence="1">
    <location>
        <begin position="107"/>
        <end position="126"/>
    </location>
</feature>
<evidence type="ECO:0000256" key="1">
    <source>
        <dbReference type="SAM" id="Phobius"/>
    </source>
</evidence>
<dbReference type="OrthoDB" id="8777245at2"/>
<proteinExistence type="predicted"/>
<dbReference type="Proteomes" id="UP000297729">
    <property type="component" value="Unassembled WGS sequence"/>
</dbReference>
<evidence type="ECO:0000313" key="3">
    <source>
        <dbReference type="Proteomes" id="UP000297729"/>
    </source>
</evidence>
<gene>
    <name evidence="2" type="ORF">E4L98_05350</name>
</gene>
<keyword evidence="3" id="KW-1185">Reference proteome</keyword>
<comment type="caution">
    <text evidence="2">The sequence shown here is derived from an EMBL/GenBank/DDBJ whole genome shotgun (WGS) entry which is preliminary data.</text>
</comment>
<dbReference type="AlphaFoldDB" id="A0A4Y9SPW8"/>
<reference evidence="2 3" key="1">
    <citation type="submission" date="2019-03" db="EMBL/GenBank/DDBJ databases">
        <title>Draft Genome Sequence of Duganella callidus sp. nov., a Novel Duganella Species Isolated from Cultivated Soil.</title>
        <authorList>
            <person name="Raths R."/>
            <person name="Peta V."/>
            <person name="Bucking H."/>
        </authorList>
    </citation>
    <scope>NUCLEOTIDE SEQUENCE [LARGE SCALE GENOMIC DNA]</scope>
    <source>
        <strain evidence="2 3">DN04</strain>
    </source>
</reference>